<keyword evidence="3 6" id="KW-0456">Lyase</keyword>
<dbReference type="SUPFAM" id="SSF51621">
    <property type="entry name" value="Phosphoenolpyruvate/pyruvate domain"/>
    <property type="match status" value="1"/>
</dbReference>
<evidence type="ECO:0000259" key="5">
    <source>
        <dbReference type="Pfam" id="PF03328"/>
    </source>
</evidence>
<keyword evidence="4" id="KW-0812">Transmembrane</keyword>
<dbReference type="InterPro" id="IPR050251">
    <property type="entry name" value="HpcH-HpaI_aldolase"/>
</dbReference>
<sequence length="252" mass="27233">MQMQWIDKQRLRREPLAGTFLNLGSATAVEIAAGVGFDWLLIDLEHGSGSLADLRGMLLACRAGNAAPVVRLRSVDPDTVKFVMDSGAAGIMFPYVSSADEARNAVRCMKYPPLGRRGVAGVIRATDYGRNWQQYFQEANDKSLVIVQIETPEAVEAAEEIAAVEGVDVLFVGPLDLSVNMGHPADFGHPDVANAFQHVIDCCDRQGKSAGILTKNGFIQQHKEQGFRLLAFGSDSGAILSGMQNDLAELRS</sequence>
<evidence type="ECO:0000256" key="2">
    <source>
        <dbReference type="ARBA" id="ARBA00022723"/>
    </source>
</evidence>
<protein>
    <submittedName>
        <fullName evidence="6">4-hydroxy-2-oxo-heptane-1,7-dioate aldolase</fullName>
        <ecNumber evidence="6">4.1.2.52</ecNumber>
    </submittedName>
</protein>
<proteinExistence type="inferred from homology"/>
<comment type="similarity">
    <text evidence="1">Belongs to the HpcH/HpaI aldolase family.</text>
</comment>
<dbReference type="PANTHER" id="PTHR30502">
    <property type="entry name" value="2-KETO-3-DEOXY-L-RHAMNONATE ALDOLASE"/>
    <property type="match status" value="1"/>
</dbReference>
<feature type="domain" description="HpcH/HpaI aldolase/citrate lyase" evidence="5">
    <location>
        <begin position="18"/>
        <end position="237"/>
    </location>
</feature>
<evidence type="ECO:0000313" key="7">
    <source>
        <dbReference type="Proteomes" id="UP000318081"/>
    </source>
</evidence>
<evidence type="ECO:0000256" key="4">
    <source>
        <dbReference type="SAM" id="Phobius"/>
    </source>
</evidence>
<dbReference type="Proteomes" id="UP000318081">
    <property type="component" value="Chromosome"/>
</dbReference>
<dbReference type="GO" id="GO:0016829">
    <property type="term" value="F:lyase activity"/>
    <property type="evidence" value="ECO:0007669"/>
    <property type="project" value="UniProtKB-KW"/>
</dbReference>
<feature type="transmembrane region" description="Helical" evidence="4">
    <location>
        <begin position="20"/>
        <end position="42"/>
    </location>
</feature>
<keyword evidence="4" id="KW-0472">Membrane</keyword>
<dbReference type="Pfam" id="PF03328">
    <property type="entry name" value="HpcH_HpaI"/>
    <property type="match status" value="1"/>
</dbReference>
<dbReference type="EMBL" id="CP036432">
    <property type="protein sequence ID" value="QDV83427.1"/>
    <property type="molecule type" value="Genomic_DNA"/>
</dbReference>
<reference evidence="6 7" key="1">
    <citation type="submission" date="2019-02" db="EMBL/GenBank/DDBJ databases">
        <title>Deep-cultivation of Planctomycetes and their phenomic and genomic characterization uncovers novel biology.</title>
        <authorList>
            <person name="Wiegand S."/>
            <person name="Jogler M."/>
            <person name="Boedeker C."/>
            <person name="Pinto D."/>
            <person name="Vollmers J."/>
            <person name="Rivas-Marin E."/>
            <person name="Kohn T."/>
            <person name="Peeters S.H."/>
            <person name="Heuer A."/>
            <person name="Rast P."/>
            <person name="Oberbeckmann S."/>
            <person name="Bunk B."/>
            <person name="Jeske O."/>
            <person name="Meyerdierks A."/>
            <person name="Storesund J.E."/>
            <person name="Kallscheuer N."/>
            <person name="Luecker S."/>
            <person name="Lage O.M."/>
            <person name="Pohl T."/>
            <person name="Merkel B.J."/>
            <person name="Hornburger P."/>
            <person name="Mueller R.-W."/>
            <person name="Bruemmer F."/>
            <person name="Labrenz M."/>
            <person name="Spormann A.M."/>
            <person name="Op den Camp H."/>
            <person name="Overmann J."/>
            <person name="Amann R."/>
            <person name="Jetten M.S.M."/>
            <person name="Mascher T."/>
            <person name="Medema M.H."/>
            <person name="Devos D.P."/>
            <person name="Kaster A.-K."/>
            <person name="Ovreas L."/>
            <person name="Rohde M."/>
            <person name="Galperin M.Y."/>
            <person name="Jogler C."/>
        </authorList>
    </citation>
    <scope>NUCLEOTIDE SEQUENCE [LARGE SCALE GENOMIC DNA]</scope>
    <source>
        <strain evidence="6 7">TBK1r</strain>
    </source>
</reference>
<name>A0ABX5XNU9_9BACT</name>
<evidence type="ECO:0000256" key="3">
    <source>
        <dbReference type="ARBA" id="ARBA00023239"/>
    </source>
</evidence>
<dbReference type="PANTHER" id="PTHR30502:SF0">
    <property type="entry name" value="PHOSPHOENOLPYRUVATE CARBOXYLASE FAMILY PROTEIN"/>
    <property type="match status" value="1"/>
</dbReference>
<dbReference type="InterPro" id="IPR040442">
    <property type="entry name" value="Pyrv_kinase-like_dom_sf"/>
</dbReference>
<organism evidence="6 7">
    <name type="scientific">Stieleria magnilauensis</name>
    <dbReference type="NCBI Taxonomy" id="2527963"/>
    <lineage>
        <taxon>Bacteria</taxon>
        <taxon>Pseudomonadati</taxon>
        <taxon>Planctomycetota</taxon>
        <taxon>Planctomycetia</taxon>
        <taxon>Pirellulales</taxon>
        <taxon>Pirellulaceae</taxon>
        <taxon>Stieleria</taxon>
    </lineage>
</organism>
<evidence type="ECO:0000256" key="1">
    <source>
        <dbReference type="ARBA" id="ARBA00005568"/>
    </source>
</evidence>
<keyword evidence="2" id="KW-0479">Metal-binding</keyword>
<keyword evidence="7" id="KW-1185">Reference proteome</keyword>
<evidence type="ECO:0000313" key="6">
    <source>
        <dbReference type="EMBL" id="QDV83427.1"/>
    </source>
</evidence>
<dbReference type="InterPro" id="IPR005000">
    <property type="entry name" value="Aldolase/citrate-lyase_domain"/>
</dbReference>
<dbReference type="EC" id="4.1.2.52" evidence="6"/>
<keyword evidence="4" id="KW-1133">Transmembrane helix</keyword>
<accession>A0ABX5XNU9</accession>
<gene>
    <name evidence="6" type="primary">hpcH</name>
    <name evidence="6" type="ORF">TBK1r_23670</name>
</gene>
<dbReference type="Gene3D" id="3.20.20.60">
    <property type="entry name" value="Phosphoenolpyruvate-binding domains"/>
    <property type="match status" value="1"/>
</dbReference>
<dbReference type="InterPro" id="IPR015813">
    <property type="entry name" value="Pyrv/PenolPyrv_kinase-like_dom"/>
</dbReference>